<name>G7KSN9_MEDTR</name>
<dbReference type="InterPro" id="IPR041118">
    <property type="entry name" value="Rx_N"/>
</dbReference>
<dbReference type="InterPro" id="IPR055414">
    <property type="entry name" value="LRR_R13L4/SHOC2-like"/>
</dbReference>
<dbReference type="PROSITE" id="PS51450">
    <property type="entry name" value="LRR"/>
    <property type="match status" value="1"/>
</dbReference>
<reference evidence="10 12" key="2">
    <citation type="journal article" date="2014" name="BMC Genomics">
        <title>An improved genome release (version Mt4.0) for the model legume Medicago truncatula.</title>
        <authorList>
            <person name="Tang H."/>
            <person name="Krishnakumar V."/>
            <person name="Bidwell S."/>
            <person name="Rosen B."/>
            <person name="Chan A."/>
            <person name="Zhou S."/>
            <person name="Gentzbittel L."/>
            <person name="Childs K.L."/>
            <person name="Yandell M."/>
            <person name="Gundlach H."/>
            <person name="Mayer K.F."/>
            <person name="Schwartz D.C."/>
            <person name="Town C.D."/>
        </authorList>
    </citation>
    <scope>GENOME REANNOTATION</scope>
    <source>
        <strain evidence="11 12">cv. Jemalong A17</strain>
    </source>
</reference>
<dbReference type="Proteomes" id="UP000002051">
    <property type="component" value="Unassembled WGS sequence"/>
</dbReference>
<dbReference type="AlphaFoldDB" id="G7KSN9"/>
<evidence type="ECO:0000313" key="11">
    <source>
        <dbReference type="EnsemblPlants" id="AES81339"/>
    </source>
</evidence>
<dbReference type="Pfam" id="PF23598">
    <property type="entry name" value="LRR_14"/>
    <property type="match status" value="1"/>
</dbReference>
<accession>G7KSN9</accession>
<evidence type="ECO:0000313" key="12">
    <source>
        <dbReference type="Proteomes" id="UP000002051"/>
    </source>
</evidence>
<dbReference type="Gene3D" id="1.10.8.430">
    <property type="entry name" value="Helical domain of apoptotic protease-activating factors"/>
    <property type="match status" value="1"/>
</dbReference>
<dbReference type="PANTHER" id="PTHR36766:SF61">
    <property type="entry name" value="NB-ARC DOMAIN DISEASE RESISTANCE PROTEIN"/>
    <property type="match status" value="1"/>
</dbReference>
<feature type="domain" description="Disease resistance R13L4/SHOC-2-like LRR" evidence="9">
    <location>
        <begin position="557"/>
        <end position="680"/>
    </location>
</feature>
<keyword evidence="1" id="KW-0677">Repeat</keyword>
<feature type="domain" description="NB-ARC" evidence="6">
    <location>
        <begin position="175"/>
        <end position="344"/>
    </location>
</feature>
<evidence type="ECO:0000313" key="10">
    <source>
        <dbReference type="EMBL" id="AES81339.1"/>
    </source>
</evidence>
<dbReference type="Gene3D" id="3.40.50.300">
    <property type="entry name" value="P-loop containing nucleotide triphosphate hydrolases"/>
    <property type="match status" value="1"/>
</dbReference>
<evidence type="ECO:0000259" key="6">
    <source>
        <dbReference type="Pfam" id="PF00931"/>
    </source>
</evidence>
<dbReference type="SUPFAM" id="SSF52058">
    <property type="entry name" value="L domain-like"/>
    <property type="match status" value="1"/>
</dbReference>
<keyword evidence="4" id="KW-0067">ATP-binding</keyword>
<dbReference type="EnsemblPlants" id="AES81339">
    <property type="protein sequence ID" value="AES81339"/>
    <property type="gene ID" value="MTR_7g091200"/>
</dbReference>
<feature type="compositionally biased region" description="Basic residues" evidence="5">
    <location>
        <begin position="870"/>
        <end position="884"/>
    </location>
</feature>
<organism evidence="10 12">
    <name type="scientific">Medicago truncatula</name>
    <name type="common">Barrel medic</name>
    <name type="synonym">Medicago tribuloides</name>
    <dbReference type="NCBI Taxonomy" id="3880"/>
    <lineage>
        <taxon>Eukaryota</taxon>
        <taxon>Viridiplantae</taxon>
        <taxon>Streptophyta</taxon>
        <taxon>Embryophyta</taxon>
        <taxon>Tracheophyta</taxon>
        <taxon>Spermatophyta</taxon>
        <taxon>Magnoliopsida</taxon>
        <taxon>eudicotyledons</taxon>
        <taxon>Gunneridae</taxon>
        <taxon>Pentapetalae</taxon>
        <taxon>rosids</taxon>
        <taxon>fabids</taxon>
        <taxon>Fabales</taxon>
        <taxon>Fabaceae</taxon>
        <taxon>Papilionoideae</taxon>
        <taxon>50 kb inversion clade</taxon>
        <taxon>NPAAA clade</taxon>
        <taxon>Hologalegina</taxon>
        <taxon>IRL clade</taxon>
        <taxon>Trifolieae</taxon>
        <taxon>Medicago</taxon>
    </lineage>
</organism>
<evidence type="ECO:0000259" key="8">
    <source>
        <dbReference type="Pfam" id="PF23559"/>
    </source>
</evidence>
<keyword evidence="2" id="KW-0547">Nucleotide-binding</keyword>
<reference evidence="10 12" key="1">
    <citation type="journal article" date="2011" name="Nature">
        <title>The Medicago genome provides insight into the evolution of rhizobial symbioses.</title>
        <authorList>
            <person name="Young N.D."/>
            <person name="Debelle F."/>
            <person name="Oldroyd G.E."/>
            <person name="Geurts R."/>
            <person name="Cannon S.B."/>
            <person name="Udvardi M.K."/>
            <person name="Benedito V.A."/>
            <person name="Mayer K.F."/>
            <person name="Gouzy J."/>
            <person name="Schoof H."/>
            <person name="Van de Peer Y."/>
            <person name="Proost S."/>
            <person name="Cook D.R."/>
            <person name="Meyers B.C."/>
            <person name="Spannagl M."/>
            <person name="Cheung F."/>
            <person name="De Mita S."/>
            <person name="Krishnakumar V."/>
            <person name="Gundlach H."/>
            <person name="Zhou S."/>
            <person name="Mudge J."/>
            <person name="Bharti A.K."/>
            <person name="Murray J.D."/>
            <person name="Naoumkina M.A."/>
            <person name="Rosen B."/>
            <person name="Silverstein K.A."/>
            <person name="Tang H."/>
            <person name="Rombauts S."/>
            <person name="Zhao P.X."/>
            <person name="Zhou P."/>
            <person name="Barbe V."/>
            <person name="Bardou P."/>
            <person name="Bechner M."/>
            <person name="Bellec A."/>
            <person name="Berger A."/>
            <person name="Berges H."/>
            <person name="Bidwell S."/>
            <person name="Bisseling T."/>
            <person name="Choisne N."/>
            <person name="Couloux A."/>
            <person name="Denny R."/>
            <person name="Deshpande S."/>
            <person name="Dai X."/>
            <person name="Doyle J.J."/>
            <person name="Dudez A.M."/>
            <person name="Farmer A.D."/>
            <person name="Fouteau S."/>
            <person name="Franken C."/>
            <person name="Gibelin C."/>
            <person name="Gish J."/>
            <person name="Goldstein S."/>
            <person name="Gonzalez A.J."/>
            <person name="Green P.J."/>
            <person name="Hallab A."/>
            <person name="Hartog M."/>
            <person name="Hua A."/>
            <person name="Humphray S.J."/>
            <person name="Jeong D.H."/>
            <person name="Jing Y."/>
            <person name="Jocker A."/>
            <person name="Kenton S.M."/>
            <person name="Kim D.J."/>
            <person name="Klee K."/>
            <person name="Lai H."/>
            <person name="Lang C."/>
            <person name="Lin S."/>
            <person name="Macmil S.L."/>
            <person name="Magdelenat G."/>
            <person name="Matthews L."/>
            <person name="McCorrison J."/>
            <person name="Monaghan E.L."/>
            <person name="Mun J.H."/>
            <person name="Najar F.Z."/>
            <person name="Nicholson C."/>
            <person name="Noirot C."/>
            <person name="O'Bleness M."/>
            <person name="Paule C.R."/>
            <person name="Poulain J."/>
            <person name="Prion F."/>
            <person name="Qin B."/>
            <person name="Qu C."/>
            <person name="Retzel E.F."/>
            <person name="Riddle C."/>
            <person name="Sallet E."/>
            <person name="Samain S."/>
            <person name="Samson N."/>
            <person name="Sanders I."/>
            <person name="Saurat O."/>
            <person name="Scarpelli C."/>
            <person name="Schiex T."/>
            <person name="Segurens B."/>
            <person name="Severin A.J."/>
            <person name="Sherrier D.J."/>
            <person name="Shi R."/>
            <person name="Sims S."/>
            <person name="Singer S.R."/>
            <person name="Sinharoy S."/>
            <person name="Sterck L."/>
            <person name="Viollet A."/>
            <person name="Wang B.B."/>
            <person name="Wang K."/>
            <person name="Wang M."/>
            <person name="Wang X."/>
            <person name="Warfsmann J."/>
            <person name="Weissenbach J."/>
            <person name="White D.D."/>
            <person name="White J.D."/>
            <person name="Wiley G.B."/>
            <person name="Wincker P."/>
            <person name="Xing Y."/>
            <person name="Yang L."/>
            <person name="Yao Z."/>
            <person name="Ying F."/>
            <person name="Zhai J."/>
            <person name="Zhou L."/>
            <person name="Zuber A."/>
            <person name="Denarie J."/>
            <person name="Dixon R.A."/>
            <person name="May G.D."/>
            <person name="Schwartz D.C."/>
            <person name="Rogers J."/>
            <person name="Quetier F."/>
            <person name="Town C.D."/>
            <person name="Roe B.A."/>
        </authorList>
    </citation>
    <scope>NUCLEOTIDE SEQUENCE [LARGE SCALE GENOMIC DNA]</scope>
    <source>
        <strain evidence="10">A17</strain>
        <strain evidence="11 12">cv. Jemalong A17</strain>
    </source>
</reference>
<dbReference type="InterPro" id="IPR027417">
    <property type="entry name" value="P-loop_NTPase"/>
</dbReference>
<feature type="domain" description="Disease resistance protein winged helix" evidence="8">
    <location>
        <begin position="429"/>
        <end position="481"/>
    </location>
</feature>
<evidence type="ECO:0000259" key="7">
    <source>
        <dbReference type="Pfam" id="PF18052"/>
    </source>
</evidence>
<dbReference type="Pfam" id="PF18052">
    <property type="entry name" value="Rx_N"/>
    <property type="match status" value="1"/>
</dbReference>
<proteinExistence type="predicted"/>
<gene>
    <name evidence="10" type="ordered locus">MTR_7g091200</name>
</gene>
<dbReference type="GO" id="GO:0051707">
    <property type="term" value="P:response to other organism"/>
    <property type="evidence" value="ECO:0007669"/>
    <property type="project" value="UniProtKB-ARBA"/>
</dbReference>
<dbReference type="GO" id="GO:0005524">
    <property type="term" value="F:ATP binding"/>
    <property type="evidence" value="ECO:0007669"/>
    <property type="project" value="UniProtKB-KW"/>
</dbReference>
<evidence type="ECO:0000256" key="3">
    <source>
        <dbReference type="ARBA" id="ARBA00022821"/>
    </source>
</evidence>
<dbReference type="HOGENOM" id="CLU_000837_8_1_1"/>
<feature type="region of interest" description="Disordered" evidence="5">
    <location>
        <begin position="870"/>
        <end position="911"/>
    </location>
</feature>
<dbReference type="InterPro" id="IPR036388">
    <property type="entry name" value="WH-like_DNA-bd_sf"/>
</dbReference>
<dbReference type="Pfam" id="PF00931">
    <property type="entry name" value="NB-ARC"/>
    <property type="match status" value="1"/>
</dbReference>
<dbReference type="InterPro" id="IPR042197">
    <property type="entry name" value="Apaf_helical"/>
</dbReference>
<dbReference type="PaxDb" id="3880-AES81339"/>
<dbReference type="InterPro" id="IPR032675">
    <property type="entry name" value="LRR_dom_sf"/>
</dbReference>
<evidence type="ECO:0000259" key="9">
    <source>
        <dbReference type="Pfam" id="PF23598"/>
    </source>
</evidence>
<evidence type="ECO:0000256" key="1">
    <source>
        <dbReference type="ARBA" id="ARBA00022737"/>
    </source>
</evidence>
<dbReference type="OMA" id="PVENICR"/>
<keyword evidence="12" id="KW-1185">Reference proteome</keyword>
<dbReference type="GO" id="GO:0043531">
    <property type="term" value="F:ADP binding"/>
    <property type="evidence" value="ECO:0007669"/>
    <property type="project" value="InterPro"/>
</dbReference>
<dbReference type="SUPFAM" id="SSF52540">
    <property type="entry name" value="P-loop containing nucleoside triphosphate hydrolases"/>
    <property type="match status" value="1"/>
</dbReference>
<dbReference type="EMBL" id="CM001223">
    <property type="protein sequence ID" value="AES81339.1"/>
    <property type="molecule type" value="Genomic_DNA"/>
</dbReference>
<sequence length="950" mass="109001">MAESFVFDVADSLLGKLTSYAYEEVSGAYGVYEDFQRIKDTLAIVRGLLLDSEHKNDQRHGLREWLRQIQCICSDAEDVFNGFEFQDKRKQVVEASGSTRTKVRHFFSSSNPLAFRLRMAHRIKEIRNRLDKVAADGTKFGLMRIDVDPGHIVQKRELTHSHVDALDVIGREKDRDEIIKLLMLPHPQGDGDKSLCVIPIVGIGGLGKTTLAKLVFNDERMDQSFKLRMWVCVSDDFDIKKIIIKIINSENLNNLDIEQLQTRLRHKLSRQKFLLVLDDVRNDDRAKWIELKDLIKVGAAGSKILVTTRSNSISSMMGDVPPYLLKGLSPKDCLSLFVKWAFKEGEETKYPNLVDIGKEIVKKCRGVPLAVKTLGSSLFSKLDLNKWVFVRDSELWNLEQKKDDILPALKLSYDQMPSYLRQCFAYFSLYPKDCSFDSFEIQTLWIALGLVHSHSRNGSEKLEDVAREYMDELHSRSFLHEFEDLIRLCLPVQKEFVALDLHTHNISKQVRHISVVENNPQGHVLFPKSRSVRTLLFPIKGLGLASETLLDIWISRYKYLRYLDLSNSSFDILPNSIAKLEHLRALDLSDNRKIKNIPSSICNLQNLEFLSFSGCTELETLPEGLGNLISLRQLIISTKQSVLPNNEFARMNHLRTLGFDCCHNLKFLFSKDQLPSLETLFVVSCGSLESLPLNIFPKLHTLNISGCRYLNLLLNNESSILTLRLKYIHLEGFYDLLALPRWIEGSANTLETLIIEKFLDLKILPEFLATMSHLKRLYFLQCPLLENILSNLPLTSLEDLRIDGCPGLCRKCKPQSGEYWPIIAHIKSVSVGEPIADEEYEVIDLLQASFIQTFDFQNYYYLFMRSRKKKKGTEKKRKKKKKKKQEAGGHRGRTGSFSGGKKGEGSRPSFGKTLLIRKDHKMMRLNWSGKGMCNLERQLRQCKSLWVQQE</sequence>
<dbReference type="Pfam" id="PF23559">
    <property type="entry name" value="WHD_DRP"/>
    <property type="match status" value="1"/>
</dbReference>
<evidence type="ECO:0000256" key="5">
    <source>
        <dbReference type="SAM" id="MobiDB-lite"/>
    </source>
</evidence>
<keyword evidence="3" id="KW-0611">Plant defense</keyword>
<dbReference type="InterPro" id="IPR002182">
    <property type="entry name" value="NB-ARC"/>
</dbReference>
<dbReference type="InterPro" id="IPR058922">
    <property type="entry name" value="WHD_DRP"/>
</dbReference>
<evidence type="ECO:0000256" key="2">
    <source>
        <dbReference type="ARBA" id="ARBA00022741"/>
    </source>
</evidence>
<evidence type="ECO:0000256" key="4">
    <source>
        <dbReference type="ARBA" id="ARBA00022840"/>
    </source>
</evidence>
<feature type="domain" description="Disease resistance N-terminal" evidence="7">
    <location>
        <begin position="11"/>
        <end position="98"/>
    </location>
</feature>
<dbReference type="InterPro" id="IPR001611">
    <property type="entry name" value="Leu-rich_rpt"/>
</dbReference>
<dbReference type="Gene3D" id="3.80.10.10">
    <property type="entry name" value="Ribonuclease Inhibitor"/>
    <property type="match status" value="1"/>
</dbReference>
<dbReference type="PANTHER" id="PTHR36766">
    <property type="entry name" value="PLANT BROAD-SPECTRUM MILDEW RESISTANCE PROTEIN RPW8"/>
    <property type="match status" value="1"/>
</dbReference>
<reference evidence="11" key="3">
    <citation type="submission" date="2015-04" db="UniProtKB">
        <authorList>
            <consortium name="EnsemblPlants"/>
        </authorList>
    </citation>
    <scope>IDENTIFICATION</scope>
    <source>
        <strain evidence="11">cv. Jemalong A17</strain>
    </source>
</reference>
<protein>
    <submittedName>
        <fullName evidence="10">NBS-LRR disease resistance protein</fullName>
    </submittedName>
</protein>
<dbReference type="PRINTS" id="PR00364">
    <property type="entry name" value="DISEASERSIST"/>
</dbReference>
<dbReference type="eggNOG" id="KOG4658">
    <property type="taxonomic scope" value="Eukaryota"/>
</dbReference>
<dbReference type="Gene3D" id="1.20.5.4130">
    <property type="match status" value="1"/>
</dbReference>
<dbReference type="Gene3D" id="1.10.10.10">
    <property type="entry name" value="Winged helix-like DNA-binding domain superfamily/Winged helix DNA-binding domain"/>
    <property type="match status" value="1"/>
</dbReference>
<dbReference type="GO" id="GO:0006952">
    <property type="term" value="P:defense response"/>
    <property type="evidence" value="ECO:0007669"/>
    <property type="project" value="UniProtKB-KW"/>
</dbReference>